<dbReference type="InterPro" id="IPR011701">
    <property type="entry name" value="MFS"/>
</dbReference>
<accession>A0A381V732</accession>
<feature type="transmembrane region" description="Helical" evidence="7">
    <location>
        <begin position="7"/>
        <end position="28"/>
    </location>
</feature>
<keyword evidence="5 7" id="KW-1133">Transmembrane helix</keyword>
<comment type="similarity">
    <text evidence="2">Belongs to the major facilitator superfamily.</text>
</comment>
<dbReference type="Pfam" id="PF07690">
    <property type="entry name" value="MFS_1"/>
    <property type="match status" value="1"/>
</dbReference>
<proteinExistence type="inferred from homology"/>
<keyword evidence="4 7" id="KW-0812">Transmembrane</keyword>
<dbReference type="InterPro" id="IPR020846">
    <property type="entry name" value="MFS_dom"/>
</dbReference>
<comment type="subcellular location">
    <subcellularLocation>
        <location evidence="1">Endomembrane system</location>
        <topology evidence="1">Multi-pass membrane protein</topology>
    </subcellularLocation>
</comment>
<evidence type="ECO:0000256" key="4">
    <source>
        <dbReference type="ARBA" id="ARBA00022692"/>
    </source>
</evidence>
<evidence type="ECO:0000256" key="1">
    <source>
        <dbReference type="ARBA" id="ARBA00004127"/>
    </source>
</evidence>
<dbReference type="GO" id="GO:0022857">
    <property type="term" value="F:transmembrane transporter activity"/>
    <property type="evidence" value="ECO:0007669"/>
    <property type="project" value="InterPro"/>
</dbReference>
<feature type="transmembrane region" description="Helical" evidence="7">
    <location>
        <begin position="107"/>
        <end position="130"/>
    </location>
</feature>
<dbReference type="Gene3D" id="1.20.1250.20">
    <property type="entry name" value="MFS general substrate transporter like domains"/>
    <property type="match status" value="1"/>
</dbReference>
<evidence type="ECO:0000313" key="9">
    <source>
        <dbReference type="EMBL" id="SVA35578.1"/>
    </source>
</evidence>
<evidence type="ECO:0000256" key="6">
    <source>
        <dbReference type="ARBA" id="ARBA00023136"/>
    </source>
</evidence>
<dbReference type="PANTHER" id="PTHR23514">
    <property type="entry name" value="BYPASS OF STOP CODON PROTEIN 6"/>
    <property type="match status" value="1"/>
</dbReference>
<evidence type="ECO:0000256" key="5">
    <source>
        <dbReference type="ARBA" id="ARBA00022989"/>
    </source>
</evidence>
<reference evidence="9" key="1">
    <citation type="submission" date="2018-05" db="EMBL/GenBank/DDBJ databases">
        <authorList>
            <person name="Lanie J.A."/>
            <person name="Ng W.-L."/>
            <person name="Kazmierczak K.M."/>
            <person name="Andrzejewski T.M."/>
            <person name="Davidsen T.M."/>
            <person name="Wayne K.J."/>
            <person name="Tettelin H."/>
            <person name="Glass J.I."/>
            <person name="Rusch D."/>
            <person name="Podicherti R."/>
            <person name="Tsui H.-C.T."/>
            <person name="Winkler M.E."/>
        </authorList>
    </citation>
    <scope>NUCLEOTIDE SEQUENCE</scope>
</reference>
<evidence type="ECO:0000256" key="2">
    <source>
        <dbReference type="ARBA" id="ARBA00008335"/>
    </source>
</evidence>
<dbReference type="InterPro" id="IPR051788">
    <property type="entry name" value="MFS_Transporter"/>
</dbReference>
<dbReference type="AlphaFoldDB" id="A0A381V732"/>
<evidence type="ECO:0000259" key="8">
    <source>
        <dbReference type="PROSITE" id="PS50850"/>
    </source>
</evidence>
<dbReference type="PANTHER" id="PTHR23514:SF3">
    <property type="entry name" value="BYPASS OF STOP CODON PROTEIN 6"/>
    <property type="match status" value="1"/>
</dbReference>
<evidence type="ECO:0000256" key="3">
    <source>
        <dbReference type="ARBA" id="ARBA00022448"/>
    </source>
</evidence>
<dbReference type="GO" id="GO:0016020">
    <property type="term" value="C:membrane"/>
    <property type="evidence" value="ECO:0007669"/>
    <property type="project" value="TreeGrafter"/>
</dbReference>
<organism evidence="9">
    <name type="scientific">marine metagenome</name>
    <dbReference type="NCBI Taxonomy" id="408172"/>
    <lineage>
        <taxon>unclassified sequences</taxon>
        <taxon>metagenomes</taxon>
        <taxon>ecological metagenomes</taxon>
    </lineage>
</organism>
<evidence type="ECO:0000256" key="7">
    <source>
        <dbReference type="SAM" id="Phobius"/>
    </source>
</evidence>
<feature type="transmembrane region" description="Helical" evidence="7">
    <location>
        <begin position="178"/>
        <end position="197"/>
    </location>
</feature>
<protein>
    <recommendedName>
        <fullName evidence="8">Major facilitator superfamily (MFS) profile domain-containing protein</fullName>
    </recommendedName>
</protein>
<dbReference type="EMBL" id="UINC01007896">
    <property type="protein sequence ID" value="SVA35578.1"/>
    <property type="molecule type" value="Genomic_DNA"/>
</dbReference>
<sequence length="484" mass="51023">MDNTKRLFVASFVTLIVAGIGFAIRGAILGDLGTQFGFTKTDLGTITGGGLVGFGLVILLASAIADRVGYGKLLAVAFGLHITSVIVTISATPIYGDGSGGNANAYWALYIGMFMFAIGNGIVEAVINPLTATLYPEERTHYLNVLHAGWPAGLIIGGVLAFAFASSDAALAQVRWEILIGLYIIPTLIYGTMLYRAHFPVSDAAVAGVSVKSMLKEFAAPVLLFLLLLHAMVGYVELGTDSWIVNIMQNVIQGQAFLLFIYTSALMFVLRFFAGPIVHRINPLGLLFASSMVATAGLLMLGSSATGITIIVAATVYGAGKTFFWPTMLGVVSEQFPRGGALTLGAVGGIGMLSAGLLGGPGIGYKQDYFATQYLQEQHPALYEVYKAPSERGFLMFPRITGLDGAKTGAILEASSGSLTTVENEYKGALIRASTHGGQMALKWTALVPLMMTLGFLGLIVYFRSRGGYSAVSINNDGSGLSTR</sequence>
<feature type="domain" description="Major facilitator superfamily (MFS) profile" evidence="8">
    <location>
        <begin position="7"/>
        <end position="416"/>
    </location>
</feature>
<keyword evidence="3" id="KW-0813">Transport</keyword>
<dbReference type="GO" id="GO:0012505">
    <property type="term" value="C:endomembrane system"/>
    <property type="evidence" value="ECO:0007669"/>
    <property type="project" value="UniProtKB-SubCell"/>
</dbReference>
<feature type="transmembrane region" description="Helical" evidence="7">
    <location>
        <begin position="43"/>
        <end position="61"/>
    </location>
</feature>
<dbReference type="InterPro" id="IPR036259">
    <property type="entry name" value="MFS_trans_sf"/>
</dbReference>
<feature type="transmembrane region" description="Helical" evidence="7">
    <location>
        <begin position="441"/>
        <end position="463"/>
    </location>
</feature>
<feature type="transmembrane region" description="Helical" evidence="7">
    <location>
        <begin position="73"/>
        <end position="95"/>
    </location>
</feature>
<gene>
    <name evidence="9" type="ORF">METZ01_LOCUS88432</name>
</gene>
<dbReference type="PROSITE" id="PS50850">
    <property type="entry name" value="MFS"/>
    <property type="match status" value="1"/>
</dbReference>
<feature type="transmembrane region" description="Helical" evidence="7">
    <location>
        <begin position="286"/>
        <end position="319"/>
    </location>
</feature>
<feature type="transmembrane region" description="Helical" evidence="7">
    <location>
        <begin position="256"/>
        <end position="274"/>
    </location>
</feature>
<dbReference type="SUPFAM" id="SSF103473">
    <property type="entry name" value="MFS general substrate transporter"/>
    <property type="match status" value="1"/>
</dbReference>
<feature type="transmembrane region" description="Helical" evidence="7">
    <location>
        <begin position="339"/>
        <end position="358"/>
    </location>
</feature>
<feature type="transmembrane region" description="Helical" evidence="7">
    <location>
        <begin position="142"/>
        <end position="166"/>
    </location>
</feature>
<name>A0A381V732_9ZZZZ</name>
<keyword evidence="6 7" id="KW-0472">Membrane</keyword>
<feature type="transmembrane region" description="Helical" evidence="7">
    <location>
        <begin position="218"/>
        <end position="236"/>
    </location>
</feature>